<dbReference type="HOGENOM" id="CLU_043557_0_0_1"/>
<feature type="compositionally biased region" description="Acidic residues" evidence="1">
    <location>
        <begin position="300"/>
        <end position="324"/>
    </location>
</feature>
<dbReference type="AlphaFoldDB" id="H6BR09"/>
<dbReference type="EMBL" id="JH226131">
    <property type="protein sequence ID" value="EHY54644.1"/>
    <property type="molecule type" value="Genomic_DNA"/>
</dbReference>
<feature type="region of interest" description="Disordered" evidence="1">
    <location>
        <begin position="65"/>
        <end position="500"/>
    </location>
</feature>
<dbReference type="Proteomes" id="UP000007304">
    <property type="component" value="Unassembled WGS sequence"/>
</dbReference>
<proteinExistence type="predicted"/>
<organism evidence="2 3">
    <name type="scientific">Exophiala dermatitidis (strain ATCC 34100 / CBS 525.76 / NIH/UT8656)</name>
    <name type="common">Black yeast</name>
    <name type="synonym">Wangiella dermatitidis</name>
    <dbReference type="NCBI Taxonomy" id="858893"/>
    <lineage>
        <taxon>Eukaryota</taxon>
        <taxon>Fungi</taxon>
        <taxon>Dikarya</taxon>
        <taxon>Ascomycota</taxon>
        <taxon>Pezizomycotina</taxon>
        <taxon>Eurotiomycetes</taxon>
        <taxon>Chaetothyriomycetidae</taxon>
        <taxon>Chaetothyriales</taxon>
        <taxon>Herpotrichiellaceae</taxon>
        <taxon>Exophiala</taxon>
    </lineage>
</organism>
<sequence length="563" mass="60371">MPQSKLQRRPITPSTTYTLAHTAQCKLKLAANRPDRNLRFVLGHAFTLDNLMLRIVEIENQSAKSAFREGNKSPSSSSPPGRNVSNHYDCSATKADEAERYKDRADVGSDLDAAPPPYDYSASSTKERTSRNATTSTHSQSHSSSRRISFRDNNARPSSTSTAGVGSNNNKPTSDRGRTNKPSSSPNPFRRNRSPPPSHPAAGSEAISSSAAAIEHEVFNNDKNDASESTPSTTSSDDYDDPESIIHEFEGVSLQEEATSGIGAGDDSDVGATADAAEVLSPRRSHRENQNQRDSSVNWDAEDEALELADDELTLDSTTADEDADSRLSAVTNNTDVDAEADADVDRDVGVLAADDEENDEDDSGLALRRFDSASTQPPRGRSPPPESTSLESLSSSSASSASSSSPLSVRGKEQKTRAGPGGEEEEEEDDDDDDDDLYIGGNKQSKLQAGPQGGKKDPEGDPSIRPEELDLEAEKEGDAYEENDETENEPITPPQLPADVDIKEIVQGDKDLELTSLYESVRRCRCHGHQDSVGGPPAGVWDVPMEKTGGKRLAVVALASAA</sequence>
<name>H6BR09_EXODN</name>
<dbReference type="GeneID" id="20307450"/>
<feature type="compositionally biased region" description="Basic and acidic residues" evidence="1">
    <location>
        <begin position="214"/>
        <end position="226"/>
    </location>
</feature>
<dbReference type="InParanoid" id="H6BR09"/>
<feature type="compositionally biased region" description="Basic and acidic residues" evidence="1">
    <location>
        <begin position="94"/>
        <end position="107"/>
    </location>
</feature>
<feature type="compositionally biased region" description="Acidic residues" evidence="1">
    <location>
        <begin position="480"/>
        <end position="489"/>
    </location>
</feature>
<dbReference type="VEuPathDB" id="FungiDB:HMPREF1120_02811"/>
<dbReference type="OrthoDB" id="3938221at2759"/>
<feature type="compositionally biased region" description="Basic and acidic residues" evidence="1">
    <location>
        <begin position="455"/>
        <end position="479"/>
    </location>
</feature>
<feature type="compositionally biased region" description="Low complexity" evidence="1">
    <location>
        <begin position="134"/>
        <end position="143"/>
    </location>
</feature>
<dbReference type="RefSeq" id="XP_009155105.1">
    <property type="nucleotide sequence ID" value="XM_009156857.1"/>
</dbReference>
<feature type="compositionally biased region" description="Low complexity" evidence="1">
    <location>
        <begin position="200"/>
        <end position="213"/>
    </location>
</feature>
<keyword evidence="3" id="KW-1185">Reference proteome</keyword>
<gene>
    <name evidence="2" type="ORF">HMPREF1120_02811</name>
</gene>
<reference evidence="2" key="1">
    <citation type="submission" date="2011-07" db="EMBL/GenBank/DDBJ databases">
        <title>The Genome Sequence of Exophiala (Wangiella) dermatitidis NIH/UT8656.</title>
        <authorList>
            <consortium name="The Broad Institute Genome Sequencing Platform"/>
            <person name="Cuomo C."/>
            <person name="Wang Z."/>
            <person name="Hunicke-Smith S."/>
            <person name="Szanislo P.J."/>
            <person name="Earl A."/>
            <person name="Young S.K."/>
            <person name="Zeng Q."/>
            <person name="Gargeya S."/>
            <person name="Fitzgerald M."/>
            <person name="Haas B."/>
            <person name="Abouelleil A."/>
            <person name="Alvarado L."/>
            <person name="Arachchi H.M."/>
            <person name="Berlin A."/>
            <person name="Brown A."/>
            <person name="Chapman S.B."/>
            <person name="Chen Z."/>
            <person name="Dunbar C."/>
            <person name="Freedman E."/>
            <person name="Gearin G."/>
            <person name="Gellesch M."/>
            <person name="Goldberg J."/>
            <person name="Griggs A."/>
            <person name="Gujja S."/>
            <person name="Heiman D."/>
            <person name="Howarth C."/>
            <person name="Larson L."/>
            <person name="Lui A."/>
            <person name="MacDonald P.J.P."/>
            <person name="Montmayeur A."/>
            <person name="Murphy C."/>
            <person name="Neiman D."/>
            <person name="Pearson M."/>
            <person name="Priest M."/>
            <person name="Roberts A."/>
            <person name="Saif S."/>
            <person name="Shea T."/>
            <person name="Shenoy N."/>
            <person name="Sisk P."/>
            <person name="Stolte C."/>
            <person name="Sykes S."/>
            <person name="Wortman J."/>
            <person name="Nusbaum C."/>
            <person name="Birren B."/>
        </authorList>
    </citation>
    <scope>NUCLEOTIDE SEQUENCE</scope>
    <source>
        <strain evidence="2">NIH/UT8656</strain>
    </source>
</reference>
<protein>
    <submittedName>
        <fullName evidence="2">Uncharacterized protein</fullName>
    </submittedName>
</protein>
<feature type="compositionally biased region" description="Low complexity" evidence="1">
    <location>
        <begin position="388"/>
        <end position="409"/>
    </location>
</feature>
<accession>H6BR09</accession>
<feature type="compositionally biased region" description="Low complexity" evidence="1">
    <location>
        <begin position="227"/>
        <end position="236"/>
    </location>
</feature>
<evidence type="ECO:0000256" key="1">
    <source>
        <dbReference type="SAM" id="MobiDB-lite"/>
    </source>
</evidence>
<feature type="compositionally biased region" description="Low complexity" evidence="1">
    <location>
        <begin position="180"/>
        <end position="189"/>
    </location>
</feature>
<evidence type="ECO:0000313" key="3">
    <source>
        <dbReference type="Proteomes" id="UP000007304"/>
    </source>
</evidence>
<dbReference type="eggNOG" id="ENOG502SYBG">
    <property type="taxonomic scope" value="Eukaryota"/>
</dbReference>
<feature type="compositionally biased region" description="Acidic residues" evidence="1">
    <location>
        <begin position="354"/>
        <end position="364"/>
    </location>
</feature>
<feature type="compositionally biased region" description="Acidic residues" evidence="1">
    <location>
        <begin position="423"/>
        <end position="438"/>
    </location>
</feature>
<feature type="compositionally biased region" description="Polar residues" evidence="1">
    <location>
        <begin position="155"/>
        <end position="172"/>
    </location>
</feature>
<evidence type="ECO:0000313" key="2">
    <source>
        <dbReference type="EMBL" id="EHY54644.1"/>
    </source>
</evidence>